<accession>A0A4U1I6L1</accession>
<protein>
    <submittedName>
        <fullName evidence="1">Uncharacterized protein</fullName>
    </submittedName>
</protein>
<keyword evidence="2" id="KW-1185">Reference proteome</keyword>
<dbReference type="Proteomes" id="UP000309215">
    <property type="component" value="Unassembled WGS sequence"/>
</dbReference>
<dbReference type="EMBL" id="SSMQ01000168">
    <property type="protein sequence ID" value="TKC89016.1"/>
    <property type="molecule type" value="Genomic_DNA"/>
</dbReference>
<proteinExistence type="predicted"/>
<name>A0A4U1I6L1_9BACT</name>
<gene>
    <name evidence="1" type="ORF">E8A74_51445</name>
</gene>
<dbReference type="RefSeq" id="WP_136936559.1">
    <property type="nucleotide sequence ID" value="NZ_SSMQ01000168.1"/>
</dbReference>
<sequence length="90" mass="10436">MERRLKEYERLWTTDKEDYVLSGDESDIRAGVSCAIIDMRTNSILLIEDGELARTVKEKMLAAGVQVGDPHDINLRKEYIKRRLGVTRKR</sequence>
<evidence type="ECO:0000313" key="1">
    <source>
        <dbReference type="EMBL" id="TKC89016.1"/>
    </source>
</evidence>
<organism evidence="1 2">
    <name type="scientific">Polyangium fumosum</name>
    <dbReference type="NCBI Taxonomy" id="889272"/>
    <lineage>
        <taxon>Bacteria</taxon>
        <taxon>Pseudomonadati</taxon>
        <taxon>Myxococcota</taxon>
        <taxon>Polyangia</taxon>
        <taxon>Polyangiales</taxon>
        <taxon>Polyangiaceae</taxon>
        <taxon>Polyangium</taxon>
    </lineage>
</organism>
<comment type="caution">
    <text evidence="1">The sequence shown here is derived from an EMBL/GenBank/DDBJ whole genome shotgun (WGS) entry which is preliminary data.</text>
</comment>
<dbReference type="AlphaFoldDB" id="A0A4U1I6L1"/>
<evidence type="ECO:0000313" key="2">
    <source>
        <dbReference type="Proteomes" id="UP000309215"/>
    </source>
</evidence>
<reference evidence="1 2" key="1">
    <citation type="submission" date="2019-04" db="EMBL/GenBank/DDBJ databases">
        <authorList>
            <person name="Li Y."/>
            <person name="Wang J."/>
        </authorList>
    </citation>
    <scope>NUCLEOTIDE SEQUENCE [LARGE SCALE GENOMIC DNA]</scope>
    <source>
        <strain evidence="1 2">DSM 14668</strain>
    </source>
</reference>